<evidence type="ECO:0000313" key="2">
    <source>
        <dbReference type="Proteomes" id="UP001311915"/>
    </source>
</evidence>
<gene>
    <name evidence="1" type="ORF">R3W88_009449</name>
</gene>
<reference evidence="1 2" key="1">
    <citation type="submission" date="2023-10" db="EMBL/GenBank/DDBJ databases">
        <title>Genome-Wide Identification Analysis in wild type Solanum Pinnatisectum Reveals Some Genes Defensing Phytophthora Infestans.</title>
        <authorList>
            <person name="Sun C."/>
        </authorList>
    </citation>
    <scope>NUCLEOTIDE SEQUENCE [LARGE SCALE GENOMIC DNA]</scope>
    <source>
        <strain evidence="1">LQN</strain>
        <tissue evidence="1">Leaf</tissue>
    </source>
</reference>
<dbReference type="AlphaFoldDB" id="A0AAV9MB99"/>
<sequence length="185" mass="21759">MLTQIGKYSITSSYLALIGQQPCLRIAELVWTSMALPKHRFITWLAVEDTECCICDEKVMETTMHLLVKCEWAQAIWKEVKQWTGIELQNNGIKQTLERIMLTHWKKFKEETIAATCGAILYYIWRARSWKKFKGKIVHTNEAATQIKKEIMERLQLLNSSKKTQNCRSFVQRLLCRRPNLCYQV</sequence>
<evidence type="ECO:0000313" key="1">
    <source>
        <dbReference type="EMBL" id="KAK4735188.1"/>
    </source>
</evidence>
<dbReference type="EMBL" id="JAWPEI010000002">
    <property type="protein sequence ID" value="KAK4735188.1"/>
    <property type="molecule type" value="Genomic_DNA"/>
</dbReference>
<dbReference type="Proteomes" id="UP001311915">
    <property type="component" value="Unassembled WGS sequence"/>
</dbReference>
<proteinExistence type="predicted"/>
<organism evidence="1 2">
    <name type="scientific">Solanum pinnatisectum</name>
    <name type="common">tansyleaf nightshade</name>
    <dbReference type="NCBI Taxonomy" id="50273"/>
    <lineage>
        <taxon>Eukaryota</taxon>
        <taxon>Viridiplantae</taxon>
        <taxon>Streptophyta</taxon>
        <taxon>Embryophyta</taxon>
        <taxon>Tracheophyta</taxon>
        <taxon>Spermatophyta</taxon>
        <taxon>Magnoliopsida</taxon>
        <taxon>eudicotyledons</taxon>
        <taxon>Gunneridae</taxon>
        <taxon>Pentapetalae</taxon>
        <taxon>asterids</taxon>
        <taxon>lamiids</taxon>
        <taxon>Solanales</taxon>
        <taxon>Solanaceae</taxon>
        <taxon>Solanoideae</taxon>
        <taxon>Solaneae</taxon>
        <taxon>Solanum</taxon>
    </lineage>
</organism>
<dbReference type="PANTHER" id="PTHR33116">
    <property type="entry name" value="REVERSE TRANSCRIPTASE ZINC-BINDING DOMAIN-CONTAINING PROTEIN-RELATED-RELATED"/>
    <property type="match status" value="1"/>
</dbReference>
<name>A0AAV9MB99_9SOLN</name>
<protein>
    <recommendedName>
        <fullName evidence="3">Reverse transcriptase zinc-binding domain-containing protein</fullName>
    </recommendedName>
</protein>
<keyword evidence="2" id="KW-1185">Reference proteome</keyword>
<comment type="caution">
    <text evidence="1">The sequence shown here is derived from an EMBL/GenBank/DDBJ whole genome shotgun (WGS) entry which is preliminary data.</text>
</comment>
<evidence type="ECO:0008006" key="3">
    <source>
        <dbReference type="Google" id="ProtNLM"/>
    </source>
</evidence>
<accession>A0AAV9MB99</accession>
<dbReference type="PANTHER" id="PTHR33116:SF84">
    <property type="entry name" value="RNA-DIRECTED DNA POLYMERASE"/>
    <property type="match status" value="1"/>
</dbReference>